<feature type="region of interest" description="Disordered" evidence="1">
    <location>
        <begin position="1"/>
        <end position="21"/>
    </location>
</feature>
<protein>
    <submittedName>
        <fullName evidence="2">Phage portal protein gp6-like protein</fullName>
    </submittedName>
</protein>
<accession>A0A087D418</accession>
<feature type="compositionally biased region" description="Low complexity" evidence="1">
    <location>
        <begin position="494"/>
        <end position="510"/>
    </location>
</feature>
<comment type="caution">
    <text evidence="2">The sequence shown here is derived from an EMBL/GenBank/DDBJ whole genome shotgun (WGS) entry which is preliminary data.</text>
</comment>
<proteinExistence type="predicted"/>
<evidence type="ECO:0000313" key="3">
    <source>
        <dbReference type="Proteomes" id="UP000029033"/>
    </source>
</evidence>
<evidence type="ECO:0000256" key="1">
    <source>
        <dbReference type="SAM" id="MobiDB-lite"/>
    </source>
</evidence>
<dbReference type="EMBL" id="JGZO01000031">
    <property type="protein sequence ID" value="KFI90268.1"/>
    <property type="molecule type" value="Genomic_DNA"/>
</dbReference>
<dbReference type="RefSeq" id="WP_033519556.1">
    <property type="nucleotide sequence ID" value="NZ_CAUPKV010000018.1"/>
</dbReference>
<evidence type="ECO:0000313" key="2">
    <source>
        <dbReference type="EMBL" id="KFI90268.1"/>
    </source>
</evidence>
<sequence length="510" mass="55612">MSESIIPAVRETPVEERWPKQSRGGASMLRLNAPGAIDGLTDAENELLAELRDVWVSHSERNAELTSYYEAKEPLKDFGLTMPKSITDHYTPLGWARKAVDMLTELCVFEGFVAPGMEDPFELQGFMASIGFTSVLQQAIQTAFIHGCSFLTVGRAGDGQPTIRTHTAEASAALWDYQNRHIKACMSICDQDKNGNATGLMLYMPERNILLEKHDGRWSMPPDAMPEETVDGRCMAFRLAYKPTQVKPFGRSRISRDAMRIIDGANRTICRAEGNAEFYSFPKILLLGTSADIANMSDDQALSLYMGRWNAISKDIDGDSPSVVQLSASTMDPHLTMLKSWASMFAAATNIPASSLGVVADSNPTSAEATEAQREDLIIEARHADRDFGESILETIRMAVRMKDPSASESDLMKLQVDWMNPSMPATSMSADAYSKLAGSITGFGDSEVGLARAGLSRSEIIRLKADQRKANASQILSQLRNEKANGGANVLRQPQPATGTTQAAGTGPQ</sequence>
<organism evidence="2 3">
    <name type="scientific">Bifidobacterium scardovii</name>
    <dbReference type="NCBI Taxonomy" id="158787"/>
    <lineage>
        <taxon>Bacteria</taxon>
        <taxon>Bacillati</taxon>
        <taxon>Actinomycetota</taxon>
        <taxon>Actinomycetes</taxon>
        <taxon>Bifidobacteriales</taxon>
        <taxon>Bifidobacteriaceae</taxon>
        <taxon>Bifidobacterium</taxon>
    </lineage>
</organism>
<dbReference type="Pfam" id="PF05133">
    <property type="entry name" value="SPP1_portal"/>
    <property type="match status" value="1"/>
</dbReference>
<dbReference type="STRING" id="158787.BSCA_1879"/>
<dbReference type="GeneID" id="85164971"/>
<feature type="region of interest" description="Disordered" evidence="1">
    <location>
        <begin position="486"/>
        <end position="510"/>
    </location>
</feature>
<dbReference type="Proteomes" id="UP000029033">
    <property type="component" value="Unassembled WGS sequence"/>
</dbReference>
<dbReference type="eggNOG" id="ENOG502Z839">
    <property type="taxonomic scope" value="Bacteria"/>
</dbReference>
<dbReference type="InterPro" id="IPR021145">
    <property type="entry name" value="Portal_protein_SPP1_Gp6-like"/>
</dbReference>
<dbReference type="AlphaFoldDB" id="A0A087D418"/>
<keyword evidence="3" id="KW-1185">Reference proteome</keyword>
<gene>
    <name evidence="2" type="ORF">BSCA_1879</name>
</gene>
<reference evidence="2 3" key="1">
    <citation type="submission" date="2014-03" db="EMBL/GenBank/DDBJ databases">
        <title>Genomics of Bifidobacteria.</title>
        <authorList>
            <person name="Ventura M."/>
            <person name="Milani C."/>
            <person name="Lugli G.A."/>
        </authorList>
    </citation>
    <scope>NUCLEOTIDE SEQUENCE [LARGE SCALE GENOMIC DNA]</scope>
    <source>
        <strain evidence="2 3">LMG 21589</strain>
    </source>
</reference>
<name>A0A087D418_9BIFI</name>